<keyword evidence="1" id="KW-0472">Membrane</keyword>
<dbReference type="Pfam" id="PF16039">
    <property type="entry name" value="DUF4791"/>
    <property type="match status" value="1"/>
</dbReference>
<dbReference type="InParanoid" id="B4ND33"/>
<dbReference type="OrthoDB" id="7879382at2759"/>
<keyword evidence="1" id="KW-1133">Transmembrane helix</keyword>
<organism evidence="2 3">
    <name type="scientific">Drosophila willistoni</name>
    <name type="common">Fruit fly</name>
    <dbReference type="NCBI Taxonomy" id="7260"/>
    <lineage>
        <taxon>Eukaryota</taxon>
        <taxon>Metazoa</taxon>
        <taxon>Ecdysozoa</taxon>
        <taxon>Arthropoda</taxon>
        <taxon>Hexapoda</taxon>
        <taxon>Insecta</taxon>
        <taxon>Pterygota</taxon>
        <taxon>Neoptera</taxon>
        <taxon>Endopterygota</taxon>
        <taxon>Diptera</taxon>
        <taxon>Brachycera</taxon>
        <taxon>Muscomorpha</taxon>
        <taxon>Ephydroidea</taxon>
        <taxon>Drosophilidae</taxon>
        <taxon>Drosophila</taxon>
        <taxon>Sophophora</taxon>
    </lineage>
</organism>
<reference evidence="2 3" key="1">
    <citation type="journal article" date="2007" name="Nature">
        <title>Evolution of genes and genomes on the Drosophila phylogeny.</title>
        <authorList>
            <consortium name="Drosophila 12 Genomes Consortium"/>
            <person name="Clark A.G."/>
            <person name="Eisen M.B."/>
            <person name="Smith D.R."/>
            <person name="Bergman C.M."/>
            <person name="Oliver B."/>
            <person name="Markow T.A."/>
            <person name="Kaufman T.C."/>
            <person name="Kellis M."/>
            <person name="Gelbart W."/>
            <person name="Iyer V.N."/>
            <person name="Pollard D.A."/>
            <person name="Sackton T.B."/>
            <person name="Larracuente A.M."/>
            <person name="Singh N.D."/>
            <person name="Abad J.P."/>
            <person name="Abt D.N."/>
            <person name="Adryan B."/>
            <person name="Aguade M."/>
            <person name="Akashi H."/>
            <person name="Anderson W.W."/>
            <person name="Aquadro C.F."/>
            <person name="Ardell D.H."/>
            <person name="Arguello R."/>
            <person name="Artieri C.G."/>
            <person name="Barbash D.A."/>
            <person name="Barker D."/>
            <person name="Barsanti P."/>
            <person name="Batterham P."/>
            <person name="Batzoglou S."/>
            <person name="Begun D."/>
            <person name="Bhutkar A."/>
            <person name="Blanco E."/>
            <person name="Bosak S.A."/>
            <person name="Bradley R.K."/>
            <person name="Brand A.D."/>
            <person name="Brent M.R."/>
            <person name="Brooks A.N."/>
            <person name="Brown R.H."/>
            <person name="Butlin R.K."/>
            <person name="Caggese C."/>
            <person name="Calvi B.R."/>
            <person name="Bernardo de Carvalho A."/>
            <person name="Caspi A."/>
            <person name="Castrezana S."/>
            <person name="Celniker S.E."/>
            <person name="Chang J.L."/>
            <person name="Chapple C."/>
            <person name="Chatterji S."/>
            <person name="Chinwalla A."/>
            <person name="Civetta A."/>
            <person name="Clifton S.W."/>
            <person name="Comeron J.M."/>
            <person name="Costello J.C."/>
            <person name="Coyne J.A."/>
            <person name="Daub J."/>
            <person name="David R.G."/>
            <person name="Delcher A.L."/>
            <person name="Delehaunty K."/>
            <person name="Do C.B."/>
            <person name="Ebling H."/>
            <person name="Edwards K."/>
            <person name="Eickbush T."/>
            <person name="Evans J.D."/>
            <person name="Filipski A."/>
            <person name="Findeiss S."/>
            <person name="Freyhult E."/>
            <person name="Fulton L."/>
            <person name="Fulton R."/>
            <person name="Garcia A.C."/>
            <person name="Gardiner A."/>
            <person name="Garfield D.A."/>
            <person name="Garvin B.E."/>
            <person name="Gibson G."/>
            <person name="Gilbert D."/>
            <person name="Gnerre S."/>
            <person name="Godfrey J."/>
            <person name="Good R."/>
            <person name="Gotea V."/>
            <person name="Gravely B."/>
            <person name="Greenberg A.J."/>
            <person name="Griffiths-Jones S."/>
            <person name="Gross S."/>
            <person name="Guigo R."/>
            <person name="Gustafson E.A."/>
            <person name="Haerty W."/>
            <person name="Hahn M.W."/>
            <person name="Halligan D.L."/>
            <person name="Halpern A.L."/>
            <person name="Halter G.M."/>
            <person name="Han M.V."/>
            <person name="Heger A."/>
            <person name="Hillier L."/>
            <person name="Hinrichs A.S."/>
            <person name="Holmes I."/>
            <person name="Hoskins R.A."/>
            <person name="Hubisz M.J."/>
            <person name="Hultmark D."/>
            <person name="Huntley M.A."/>
            <person name="Jaffe D.B."/>
            <person name="Jagadeeshan S."/>
            <person name="Jeck W.R."/>
            <person name="Johnson J."/>
            <person name="Jones C.D."/>
            <person name="Jordan W.C."/>
            <person name="Karpen G.H."/>
            <person name="Kataoka E."/>
            <person name="Keightley P.D."/>
            <person name="Kheradpour P."/>
            <person name="Kirkness E.F."/>
            <person name="Koerich L.B."/>
            <person name="Kristiansen K."/>
            <person name="Kudrna D."/>
            <person name="Kulathinal R.J."/>
            <person name="Kumar S."/>
            <person name="Kwok R."/>
            <person name="Lander E."/>
            <person name="Langley C.H."/>
            <person name="Lapoint R."/>
            <person name="Lazzaro B.P."/>
            <person name="Lee S.J."/>
            <person name="Levesque L."/>
            <person name="Li R."/>
            <person name="Lin C.F."/>
            <person name="Lin M.F."/>
            <person name="Lindblad-Toh K."/>
            <person name="Llopart A."/>
            <person name="Long M."/>
            <person name="Low L."/>
            <person name="Lozovsky E."/>
            <person name="Lu J."/>
            <person name="Luo M."/>
            <person name="Machado C.A."/>
            <person name="Makalowski W."/>
            <person name="Marzo M."/>
            <person name="Matsuda M."/>
            <person name="Matzkin L."/>
            <person name="McAllister B."/>
            <person name="McBride C.S."/>
            <person name="McKernan B."/>
            <person name="McKernan K."/>
            <person name="Mendez-Lago M."/>
            <person name="Minx P."/>
            <person name="Mollenhauer M.U."/>
            <person name="Montooth K."/>
            <person name="Mount S.M."/>
            <person name="Mu X."/>
            <person name="Myers E."/>
            <person name="Negre B."/>
            <person name="Newfeld S."/>
            <person name="Nielsen R."/>
            <person name="Noor M.A."/>
            <person name="O'Grady P."/>
            <person name="Pachter L."/>
            <person name="Papaceit M."/>
            <person name="Parisi M.J."/>
            <person name="Parisi M."/>
            <person name="Parts L."/>
            <person name="Pedersen J.S."/>
            <person name="Pesole G."/>
            <person name="Phillippy A.M."/>
            <person name="Ponting C.P."/>
            <person name="Pop M."/>
            <person name="Porcelli D."/>
            <person name="Powell J.R."/>
            <person name="Prohaska S."/>
            <person name="Pruitt K."/>
            <person name="Puig M."/>
            <person name="Quesneville H."/>
            <person name="Ram K.R."/>
            <person name="Rand D."/>
            <person name="Rasmussen M.D."/>
            <person name="Reed L.K."/>
            <person name="Reenan R."/>
            <person name="Reily A."/>
            <person name="Remington K.A."/>
            <person name="Rieger T.T."/>
            <person name="Ritchie M.G."/>
            <person name="Robin C."/>
            <person name="Rogers Y.H."/>
            <person name="Rohde C."/>
            <person name="Rozas J."/>
            <person name="Rubenfield M.J."/>
            <person name="Ruiz A."/>
            <person name="Russo S."/>
            <person name="Salzberg S.L."/>
            <person name="Sanchez-Gracia A."/>
            <person name="Saranga D.J."/>
            <person name="Sato H."/>
            <person name="Schaeffer S.W."/>
            <person name="Schatz M.C."/>
            <person name="Schlenke T."/>
            <person name="Schwartz R."/>
            <person name="Segarra C."/>
            <person name="Singh R.S."/>
            <person name="Sirot L."/>
            <person name="Sirota M."/>
            <person name="Sisneros N.B."/>
            <person name="Smith C.D."/>
            <person name="Smith T.F."/>
            <person name="Spieth J."/>
            <person name="Stage D.E."/>
            <person name="Stark A."/>
            <person name="Stephan W."/>
            <person name="Strausberg R.L."/>
            <person name="Strempel S."/>
            <person name="Sturgill D."/>
            <person name="Sutton G."/>
            <person name="Sutton G.G."/>
            <person name="Tao W."/>
            <person name="Teichmann S."/>
            <person name="Tobari Y.N."/>
            <person name="Tomimura Y."/>
            <person name="Tsolas J.M."/>
            <person name="Valente V.L."/>
            <person name="Venter E."/>
            <person name="Venter J.C."/>
            <person name="Vicario S."/>
            <person name="Vieira F.G."/>
            <person name="Vilella A.J."/>
            <person name="Villasante A."/>
            <person name="Walenz B."/>
            <person name="Wang J."/>
            <person name="Wasserman M."/>
            <person name="Watts T."/>
            <person name="Wilson D."/>
            <person name="Wilson R.K."/>
            <person name="Wing R.A."/>
            <person name="Wolfner M.F."/>
            <person name="Wong A."/>
            <person name="Wong G.K."/>
            <person name="Wu C.I."/>
            <person name="Wu G."/>
            <person name="Yamamoto D."/>
            <person name="Yang H.P."/>
            <person name="Yang S.P."/>
            <person name="Yorke J.A."/>
            <person name="Yoshida K."/>
            <person name="Zdobnov E."/>
            <person name="Zhang P."/>
            <person name="Zhang Y."/>
            <person name="Zimin A.V."/>
            <person name="Baldwin J."/>
            <person name="Abdouelleil A."/>
            <person name="Abdulkadir J."/>
            <person name="Abebe A."/>
            <person name="Abera B."/>
            <person name="Abreu J."/>
            <person name="Acer S.C."/>
            <person name="Aftuck L."/>
            <person name="Alexander A."/>
            <person name="An P."/>
            <person name="Anderson E."/>
            <person name="Anderson S."/>
            <person name="Arachi H."/>
            <person name="Azer M."/>
            <person name="Bachantsang P."/>
            <person name="Barry A."/>
            <person name="Bayul T."/>
            <person name="Berlin A."/>
            <person name="Bessette D."/>
            <person name="Bloom T."/>
            <person name="Blye J."/>
            <person name="Boguslavskiy L."/>
            <person name="Bonnet C."/>
            <person name="Boukhgalter B."/>
            <person name="Bourzgui I."/>
            <person name="Brown A."/>
            <person name="Cahill P."/>
            <person name="Channer S."/>
            <person name="Cheshatsang Y."/>
            <person name="Chuda L."/>
            <person name="Citroen M."/>
            <person name="Collymore A."/>
            <person name="Cooke P."/>
            <person name="Costello M."/>
            <person name="D'Aco K."/>
            <person name="Daza R."/>
            <person name="De Haan G."/>
            <person name="DeGray S."/>
            <person name="DeMaso C."/>
            <person name="Dhargay N."/>
            <person name="Dooley K."/>
            <person name="Dooley E."/>
            <person name="Doricent M."/>
            <person name="Dorje P."/>
            <person name="Dorjee K."/>
            <person name="Dupes A."/>
            <person name="Elong R."/>
            <person name="Falk J."/>
            <person name="Farina A."/>
            <person name="Faro S."/>
            <person name="Ferguson D."/>
            <person name="Fisher S."/>
            <person name="Foley C.D."/>
            <person name="Franke A."/>
            <person name="Friedrich D."/>
            <person name="Gadbois L."/>
            <person name="Gearin G."/>
            <person name="Gearin C.R."/>
            <person name="Giannoukos G."/>
            <person name="Goode T."/>
            <person name="Graham J."/>
            <person name="Grandbois E."/>
            <person name="Grewal S."/>
            <person name="Gyaltsen K."/>
            <person name="Hafez N."/>
            <person name="Hagos B."/>
            <person name="Hall J."/>
            <person name="Henson C."/>
            <person name="Hollinger A."/>
            <person name="Honan T."/>
            <person name="Huard M.D."/>
            <person name="Hughes L."/>
            <person name="Hurhula B."/>
            <person name="Husby M.E."/>
            <person name="Kamat A."/>
            <person name="Kanga B."/>
            <person name="Kashin S."/>
            <person name="Khazanovich D."/>
            <person name="Kisner P."/>
            <person name="Lance K."/>
            <person name="Lara M."/>
            <person name="Lee W."/>
            <person name="Lennon N."/>
            <person name="Letendre F."/>
            <person name="LeVine R."/>
            <person name="Lipovsky A."/>
            <person name="Liu X."/>
            <person name="Liu J."/>
            <person name="Liu S."/>
            <person name="Lokyitsang T."/>
            <person name="Lokyitsang Y."/>
            <person name="Lubonja R."/>
            <person name="Lui A."/>
            <person name="MacDonald P."/>
            <person name="Magnisalis V."/>
            <person name="Maru K."/>
            <person name="Matthews C."/>
            <person name="McCusker W."/>
            <person name="McDonough S."/>
            <person name="Mehta T."/>
            <person name="Meldrim J."/>
            <person name="Meneus L."/>
            <person name="Mihai O."/>
            <person name="Mihalev A."/>
            <person name="Mihova T."/>
            <person name="Mittelman R."/>
            <person name="Mlenga V."/>
            <person name="Montmayeur A."/>
            <person name="Mulrain L."/>
            <person name="Navidi A."/>
            <person name="Naylor J."/>
            <person name="Negash T."/>
            <person name="Nguyen T."/>
            <person name="Nguyen N."/>
            <person name="Nicol R."/>
            <person name="Norbu C."/>
            <person name="Norbu N."/>
            <person name="Novod N."/>
            <person name="O'Neill B."/>
            <person name="Osman S."/>
            <person name="Markiewicz E."/>
            <person name="Oyono O.L."/>
            <person name="Patti C."/>
            <person name="Phunkhang P."/>
            <person name="Pierre F."/>
            <person name="Priest M."/>
            <person name="Raghuraman S."/>
            <person name="Rege F."/>
            <person name="Reyes R."/>
            <person name="Rise C."/>
            <person name="Rogov P."/>
            <person name="Ross K."/>
            <person name="Ryan E."/>
            <person name="Settipalli S."/>
            <person name="Shea T."/>
            <person name="Sherpa N."/>
            <person name="Shi L."/>
            <person name="Shih D."/>
            <person name="Sparrow T."/>
            <person name="Spaulding J."/>
            <person name="Stalker J."/>
            <person name="Stange-Thomann N."/>
            <person name="Stavropoulos S."/>
            <person name="Stone C."/>
            <person name="Strader C."/>
            <person name="Tesfaye S."/>
            <person name="Thomson T."/>
            <person name="Thoulutsang Y."/>
            <person name="Thoulutsang D."/>
            <person name="Topham K."/>
            <person name="Topping I."/>
            <person name="Tsamla T."/>
            <person name="Vassiliev H."/>
            <person name="Vo A."/>
            <person name="Wangchuk T."/>
            <person name="Wangdi T."/>
            <person name="Weiand M."/>
            <person name="Wilkinson J."/>
            <person name="Wilson A."/>
            <person name="Yadav S."/>
            <person name="Young G."/>
            <person name="Yu Q."/>
            <person name="Zembek L."/>
            <person name="Zhong D."/>
            <person name="Zimmer A."/>
            <person name="Zwirko Z."/>
            <person name="Jaffe D.B."/>
            <person name="Alvarez P."/>
            <person name="Brockman W."/>
            <person name="Butler J."/>
            <person name="Chin C."/>
            <person name="Gnerre S."/>
            <person name="Grabherr M."/>
            <person name="Kleber M."/>
            <person name="Mauceli E."/>
            <person name="MacCallum I."/>
        </authorList>
    </citation>
    <scope>NUCLEOTIDE SEQUENCE [LARGE SCALE GENOMIC DNA]</scope>
    <source>
        <strain evidence="3">Tucson 14030-0811.24</strain>
    </source>
</reference>
<dbReference type="OMA" id="LFIVPMA"/>
<dbReference type="HOGENOM" id="CLU_1422856_0_0_1"/>
<keyword evidence="3" id="KW-1185">Reference proteome</keyword>
<dbReference type="InterPro" id="IPR032007">
    <property type="entry name" value="DUF4791"/>
</dbReference>
<name>B4ND33_DROWI</name>
<feature type="transmembrane region" description="Helical" evidence="1">
    <location>
        <begin position="149"/>
        <end position="167"/>
    </location>
</feature>
<keyword evidence="1" id="KW-0812">Transmembrane</keyword>
<gene>
    <name evidence="2" type="primary">Dwil\GK10151</name>
    <name evidence="2" type="ORF">Dwil_GK10151</name>
</gene>
<dbReference type="Proteomes" id="UP000007798">
    <property type="component" value="Unassembled WGS sequence"/>
</dbReference>
<dbReference type="AlphaFoldDB" id="B4ND33"/>
<dbReference type="eggNOG" id="ENOG502TBI5">
    <property type="taxonomic scope" value="Eukaryota"/>
</dbReference>
<dbReference type="EMBL" id="CH964239">
    <property type="protein sequence ID" value="EDW82742.1"/>
    <property type="molecule type" value="Genomic_DNA"/>
</dbReference>
<evidence type="ECO:0000313" key="2">
    <source>
        <dbReference type="EMBL" id="EDW82742.1"/>
    </source>
</evidence>
<dbReference type="PhylomeDB" id="B4ND33"/>
<proteinExistence type="predicted"/>
<dbReference type="KEGG" id="dwi:6648902"/>
<evidence type="ECO:0000256" key="1">
    <source>
        <dbReference type="SAM" id="Phobius"/>
    </source>
</evidence>
<dbReference type="STRING" id="7260.B4ND33"/>
<accession>B4ND33</accession>
<evidence type="ECO:0000313" key="3">
    <source>
        <dbReference type="Proteomes" id="UP000007798"/>
    </source>
</evidence>
<sequence length="199" mass="20922">MSENNNGAVSGLLNVLLCGASGYGCYMIKPGEHPYAFTGCVVGLCHGLLGLVNCFSDDSNVNNAKEKSTSFMEIVPLPLINVDLYFGSASNNLALGHGLFIVPMAVSALLGLFKDESEGQGEAVETLKTLTILGNITALLYLAINDGSWNLGGMAFLAFLAKFGAQYGEEQSQGAGEPITYLSWTGFYILAAMAVSGEK</sequence>
<protein>
    <submittedName>
        <fullName evidence="2">Uncharacterized protein</fullName>
    </submittedName>
</protein>
<feature type="transmembrane region" description="Helical" evidence="1">
    <location>
        <begin position="35"/>
        <end position="56"/>
    </location>
</feature>
<feature type="transmembrane region" description="Helical" evidence="1">
    <location>
        <begin position="179"/>
        <end position="197"/>
    </location>
</feature>
<feature type="transmembrane region" description="Helical" evidence="1">
    <location>
        <begin position="12"/>
        <end position="29"/>
    </location>
</feature>